<accession>A0A9X4M945</accession>
<comment type="caution">
    <text evidence="1">The sequence shown here is derived from an EMBL/GenBank/DDBJ whole genome shotgun (WGS) entry which is preliminary data.</text>
</comment>
<keyword evidence="2" id="KW-1185">Reference proteome</keyword>
<dbReference type="Proteomes" id="UP001152755">
    <property type="component" value="Unassembled WGS sequence"/>
</dbReference>
<evidence type="ECO:0000313" key="1">
    <source>
        <dbReference type="EMBL" id="MDG3016291.1"/>
    </source>
</evidence>
<proteinExistence type="predicted"/>
<dbReference type="AlphaFoldDB" id="A0A9X4M945"/>
<evidence type="ECO:0000313" key="2">
    <source>
        <dbReference type="Proteomes" id="UP001152755"/>
    </source>
</evidence>
<gene>
    <name evidence="1" type="ORF">NVS88_17185</name>
</gene>
<protein>
    <submittedName>
        <fullName evidence="1">Uncharacterized protein</fullName>
    </submittedName>
</protein>
<reference evidence="1" key="1">
    <citation type="submission" date="2022-08" db="EMBL/GenBank/DDBJ databases">
        <title>Genome analysis of Corynebacteriales strain.</title>
        <authorList>
            <person name="Lee S.D."/>
        </authorList>
    </citation>
    <scope>NUCLEOTIDE SEQUENCE</scope>
    <source>
        <strain evidence="1">D3-21</strain>
    </source>
</reference>
<sequence>MHTDELGLPLAVHIEPNEMRKDATYLASEVLRLCKQAARRADADRRVVLEQAGVPGAFLDQAGLPSHRSIAEEEAHEELEFEEQPRTWLRSV</sequence>
<dbReference type="EMBL" id="JANRHA010000012">
    <property type="protein sequence ID" value="MDG3016291.1"/>
    <property type="molecule type" value="Genomic_DNA"/>
</dbReference>
<dbReference type="RefSeq" id="WP_277831479.1">
    <property type="nucleotide sequence ID" value="NZ_JAAIVF010000002.1"/>
</dbReference>
<organism evidence="1 2">
    <name type="scientific">Speluncibacter jeojiensis</name>
    <dbReference type="NCBI Taxonomy" id="2710754"/>
    <lineage>
        <taxon>Bacteria</taxon>
        <taxon>Bacillati</taxon>
        <taxon>Actinomycetota</taxon>
        <taxon>Actinomycetes</taxon>
        <taxon>Mycobacteriales</taxon>
        <taxon>Speluncibacteraceae</taxon>
        <taxon>Speluncibacter</taxon>
    </lineage>
</organism>
<name>A0A9X4M945_9ACTN</name>